<accession>A0A1I2ZXY8</accession>
<keyword evidence="2" id="KW-1185">Reference proteome</keyword>
<gene>
    <name evidence="1" type="ORF">SAMN05660649_05159</name>
</gene>
<evidence type="ECO:0000313" key="2">
    <source>
        <dbReference type="Proteomes" id="UP000199337"/>
    </source>
</evidence>
<dbReference type="AlphaFoldDB" id="A0A1I2ZXY8"/>
<evidence type="ECO:0000313" key="1">
    <source>
        <dbReference type="EMBL" id="SFH42638.1"/>
    </source>
</evidence>
<reference evidence="2" key="1">
    <citation type="submission" date="2016-10" db="EMBL/GenBank/DDBJ databases">
        <authorList>
            <person name="Varghese N."/>
            <person name="Submissions S."/>
        </authorList>
    </citation>
    <scope>NUCLEOTIDE SEQUENCE [LARGE SCALE GENOMIC DNA]</scope>
    <source>
        <strain evidence="2">DSM 17038</strain>
    </source>
</reference>
<organism evidence="1 2">
    <name type="scientific">Desulfotruncus arcticus DSM 17038</name>
    <dbReference type="NCBI Taxonomy" id="1121424"/>
    <lineage>
        <taxon>Bacteria</taxon>
        <taxon>Bacillati</taxon>
        <taxon>Bacillota</taxon>
        <taxon>Clostridia</taxon>
        <taxon>Eubacteriales</taxon>
        <taxon>Desulfallaceae</taxon>
        <taxon>Desulfotruncus</taxon>
    </lineage>
</organism>
<sequence length="48" mass="5958">MTINKTIIRELEHTYRRSFPNDLKRYLLVKYAEEPFPYEFTEQDLYAN</sequence>
<proteinExistence type="predicted"/>
<protein>
    <submittedName>
        <fullName evidence="1">Uncharacterized protein</fullName>
    </submittedName>
</protein>
<dbReference type="RefSeq" id="WP_238456666.1">
    <property type="nucleotide sequence ID" value="NZ_FOOX01000045.1"/>
</dbReference>
<dbReference type="Proteomes" id="UP000199337">
    <property type="component" value="Unassembled WGS sequence"/>
</dbReference>
<name>A0A1I2ZXY8_9FIRM</name>
<dbReference type="EMBL" id="FOOX01000045">
    <property type="protein sequence ID" value="SFH42638.1"/>
    <property type="molecule type" value="Genomic_DNA"/>
</dbReference>